<keyword evidence="2" id="KW-0806">Transcription termination</keyword>
<keyword evidence="2" id="KW-0805">Transcription regulation</keyword>
<dbReference type="FunCoup" id="A0A2G5F5F4">
    <property type="interactions" value="1194"/>
</dbReference>
<organism evidence="4 5">
    <name type="scientific">Aquilegia coerulea</name>
    <name type="common">Rocky mountain columbine</name>
    <dbReference type="NCBI Taxonomy" id="218851"/>
    <lineage>
        <taxon>Eukaryota</taxon>
        <taxon>Viridiplantae</taxon>
        <taxon>Streptophyta</taxon>
        <taxon>Embryophyta</taxon>
        <taxon>Tracheophyta</taxon>
        <taxon>Spermatophyta</taxon>
        <taxon>Magnoliopsida</taxon>
        <taxon>Ranunculales</taxon>
        <taxon>Ranunculaceae</taxon>
        <taxon>Thalictroideae</taxon>
        <taxon>Aquilegia</taxon>
    </lineage>
</organism>
<dbReference type="PANTHER" id="PTHR13068">
    <property type="entry name" value="CGI-12 PROTEIN-RELATED"/>
    <property type="match status" value="1"/>
</dbReference>
<dbReference type="EMBL" id="KZ305019">
    <property type="protein sequence ID" value="PIA63117.1"/>
    <property type="molecule type" value="Genomic_DNA"/>
</dbReference>
<reference evidence="4 5" key="1">
    <citation type="submission" date="2017-09" db="EMBL/GenBank/DDBJ databases">
        <title>WGS assembly of Aquilegia coerulea Goldsmith.</title>
        <authorList>
            <person name="Hodges S."/>
            <person name="Kramer E."/>
            <person name="Nordborg M."/>
            <person name="Tomkins J."/>
            <person name="Borevitz J."/>
            <person name="Derieg N."/>
            <person name="Yan J."/>
            <person name="Mihaltcheva S."/>
            <person name="Hayes R.D."/>
            <person name="Rokhsar D."/>
        </authorList>
    </citation>
    <scope>NUCLEOTIDE SEQUENCE [LARGE SCALE GENOMIC DNA]</scope>
    <source>
        <strain evidence="5">cv. Goldsmith</strain>
    </source>
</reference>
<evidence type="ECO:0000256" key="3">
    <source>
        <dbReference type="ARBA" id="ARBA00022946"/>
    </source>
</evidence>
<evidence type="ECO:0008006" key="6">
    <source>
        <dbReference type="Google" id="ProtNLM"/>
    </source>
</evidence>
<dbReference type="GO" id="GO:0003676">
    <property type="term" value="F:nucleic acid binding"/>
    <property type="evidence" value="ECO:0007669"/>
    <property type="project" value="InterPro"/>
</dbReference>
<accession>A0A2G5F5F4</accession>
<dbReference type="Pfam" id="PF02536">
    <property type="entry name" value="mTERF"/>
    <property type="match status" value="2"/>
</dbReference>
<protein>
    <recommendedName>
        <fullName evidence="6">Transcription termination factor MTERF15, mitochondrial</fullName>
    </recommendedName>
</protein>
<keyword evidence="3" id="KW-0809">Transit peptide</keyword>
<comment type="similarity">
    <text evidence="1">Belongs to the mTERF family.</text>
</comment>
<dbReference type="AlphaFoldDB" id="A0A2G5F5F4"/>
<evidence type="ECO:0000313" key="4">
    <source>
        <dbReference type="EMBL" id="PIA63117.1"/>
    </source>
</evidence>
<dbReference type="OrthoDB" id="637682at2759"/>
<evidence type="ECO:0000256" key="2">
    <source>
        <dbReference type="ARBA" id="ARBA00022472"/>
    </source>
</evidence>
<sequence length="458" mass="52959">MALRFLTRLILHRLISNFPPSPSYPYQKVRFFSRKCSTPFQFSSKFAEKSQYRERILLANLLQRYGFQPSHLHDFIGKNRFLLNYSLVDVEKSLGILLSFKLLQKSIVSILSSCPGVLELGFLKKWEIGFSQLGIDNVSPMLIQSVLEHSIRFNIEPIDVCRCLTGLKDLGFRDETVTKVIEGFPRVITMNSRDIERMVDFLKGIRLPWKEIDGICYSFPMVLGLGIEDRVKPLFTEFGSLGFSANEVRNEIIINPQILGLEVGELSRCLDLLKSLKCRVVVEEKILNKGALRAGFEVKLRVDCLCRHGMILREAFKVVYKEPRVILYDLEDIEKKIEFLKQKMGFSINCLVEVPEYLGVNFDKQIVLRYNVLEYLRSKGGLGCEVGLRGMIKPSRLRFFNLYVKPYPECEKIFGRFSRDNEVKAQRPVGLWKLFKPQSYPDTKEDLRNIKLHMESVG</sequence>
<evidence type="ECO:0000313" key="5">
    <source>
        <dbReference type="Proteomes" id="UP000230069"/>
    </source>
</evidence>
<dbReference type="GO" id="GO:0006353">
    <property type="term" value="P:DNA-templated transcription termination"/>
    <property type="evidence" value="ECO:0007669"/>
    <property type="project" value="UniProtKB-KW"/>
</dbReference>
<dbReference type="InterPro" id="IPR003690">
    <property type="entry name" value="MTERF"/>
</dbReference>
<evidence type="ECO:0000256" key="1">
    <source>
        <dbReference type="ARBA" id="ARBA00007692"/>
    </source>
</evidence>
<keyword evidence="5" id="KW-1185">Reference proteome</keyword>
<proteinExistence type="inferred from homology"/>
<dbReference type="Gene3D" id="1.25.70.10">
    <property type="entry name" value="Transcription termination factor 3, mitochondrial"/>
    <property type="match status" value="2"/>
</dbReference>
<dbReference type="Proteomes" id="UP000230069">
    <property type="component" value="Unassembled WGS sequence"/>
</dbReference>
<dbReference type="SMART" id="SM00733">
    <property type="entry name" value="Mterf"/>
    <property type="match status" value="6"/>
</dbReference>
<dbReference type="STRING" id="218851.A0A2G5F5F4"/>
<name>A0A2G5F5F4_AQUCA</name>
<dbReference type="InterPro" id="IPR038538">
    <property type="entry name" value="MTERF_sf"/>
</dbReference>
<keyword evidence="2" id="KW-0804">Transcription</keyword>
<dbReference type="PANTHER" id="PTHR13068:SF23">
    <property type="entry name" value="TRANSCRIPTION TERMINATION FACTOR MTERF15, MITOCHONDRIAL"/>
    <property type="match status" value="1"/>
</dbReference>
<gene>
    <name evidence="4" type="ORF">AQUCO_00200858v1</name>
</gene>
<dbReference type="InParanoid" id="A0A2G5F5F4"/>